<organism evidence="2">
    <name type="scientific">Chlamydomonas euryale</name>
    <dbReference type="NCBI Taxonomy" id="1486919"/>
    <lineage>
        <taxon>Eukaryota</taxon>
        <taxon>Viridiplantae</taxon>
        <taxon>Chlorophyta</taxon>
        <taxon>core chlorophytes</taxon>
        <taxon>Chlorophyceae</taxon>
        <taxon>CS clade</taxon>
        <taxon>Chlamydomonadales</taxon>
        <taxon>Chlamydomonadaceae</taxon>
        <taxon>Chlamydomonas</taxon>
    </lineage>
</organism>
<dbReference type="AlphaFoldDB" id="A0A7R9V4H7"/>
<evidence type="ECO:0000313" key="2">
    <source>
        <dbReference type="EMBL" id="CAD8283880.1"/>
    </source>
</evidence>
<gene>
    <name evidence="2" type="ORF">CEUR00632_LOCUS3915</name>
</gene>
<reference evidence="2" key="1">
    <citation type="submission" date="2021-01" db="EMBL/GenBank/DDBJ databases">
        <authorList>
            <person name="Corre E."/>
            <person name="Pelletier E."/>
            <person name="Niang G."/>
            <person name="Scheremetjew M."/>
            <person name="Finn R."/>
            <person name="Kale V."/>
            <person name="Holt S."/>
            <person name="Cochrane G."/>
            <person name="Meng A."/>
            <person name="Brown T."/>
            <person name="Cohen L."/>
        </authorList>
    </citation>
    <scope>NUCLEOTIDE SEQUENCE</scope>
    <source>
        <strain evidence="2">CCMP219</strain>
    </source>
</reference>
<evidence type="ECO:0000256" key="1">
    <source>
        <dbReference type="SAM" id="MobiDB-lite"/>
    </source>
</evidence>
<feature type="region of interest" description="Disordered" evidence="1">
    <location>
        <begin position="147"/>
        <end position="176"/>
    </location>
</feature>
<dbReference type="EMBL" id="HBEC01008527">
    <property type="protein sequence ID" value="CAD8283880.1"/>
    <property type="molecule type" value="Transcribed_RNA"/>
</dbReference>
<accession>A0A7R9V4H7</accession>
<name>A0A7R9V4H7_9CHLO</name>
<sequence>MPLDFVEEEKAPAPVEFFAKDTKVKPQHLETEVIPELIRRVGNVKSQQFSIAMVEQYLQRSKLIFEPKLLKEMFEEADYKDEGYLEPRTLAAAIGGRYPKRKLTADWRNLASLLLEVPELVLTQDIVDVKQSKNVVSNCNLVWGDQPPELPGKRLPPGWRAESSTPLAKETPSAAPSAEETAWVNHLLGVGPPVEEGTEPPRMPMVPSTLLSPAPAGRHATFCAAGNTQTARDDTSAPPQDASALAAEMTESSAKSCSATSKPAFDPWAVAPAKGLKAWNAALPPSGITLSATALSQLRTTVKSTLQPKPGFVTMLQSTGTGVSGAKVCMGEQMDLCMSLARVEPTRPTHIKPGASFCEWGDYASNCRTAPSKWFNEHPAVPVAAKVPCKYPWGGADV</sequence>
<proteinExistence type="predicted"/>
<evidence type="ECO:0008006" key="3">
    <source>
        <dbReference type="Google" id="ProtNLM"/>
    </source>
</evidence>
<protein>
    <recommendedName>
        <fullName evidence="3">EF-hand domain-containing protein</fullName>
    </recommendedName>
</protein>